<evidence type="ECO:0000256" key="2">
    <source>
        <dbReference type="ARBA" id="ARBA00022448"/>
    </source>
</evidence>
<evidence type="ECO:0000313" key="9">
    <source>
        <dbReference type="EMBL" id="AGF48080.1"/>
    </source>
</evidence>
<dbReference type="InterPro" id="IPR000711">
    <property type="entry name" value="ATPase_OSCP/dsu"/>
</dbReference>
<dbReference type="eggNOG" id="COG0712">
    <property type="taxonomic scope" value="Bacteria"/>
</dbReference>
<dbReference type="KEGG" id="kon:CONE_0262"/>
<keyword evidence="4 8" id="KW-0406">Ion transport</keyword>
<evidence type="ECO:0000256" key="5">
    <source>
        <dbReference type="ARBA" id="ARBA00023136"/>
    </source>
</evidence>
<evidence type="ECO:0000313" key="10">
    <source>
        <dbReference type="Proteomes" id="UP000011541"/>
    </source>
</evidence>
<dbReference type="EMBL" id="CP003805">
    <property type="protein sequence ID" value="AGF48080.1"/>
    <property type="molecule type" value="Genomic_DNA"/>
</dbReference>
<dbReference type="GO" id="GO:0045259">
    <property type="term" value="C:proton-transporting ATP synthase complex"/>
    <property type="evidence" value="ECO:0007669"/>
    <property type="project" value="UniProtKB-KW"/>
</dbReference>
<evidence type="ECO:0000256" key="7">
    <source>
        <dbReference type="ARBA" id="ARBA00023310"/>
    </source>
</evidence>
<dbReference type="PRINTS" id="PR00125">
    <property type="entry name" value="ATPASEDELTA"/>
</dbReference>
<keyword evidence="2 8" id="KW-0813">Transport</keyword>
<dbReference type="GO" id="GO:0005886">
    <property type="term" value="C:plasma membrane"/>
    <property type="evidence" value="ECO:0007669"/>
    <property type="project" value="UniProtKB-SubCell"/>
</dbReference>
<dbReference type="HOGENOM" id="CLU_085114_3_0_4"/>
<name>M1M7R2_9PROT</name>
<sequence length="181" mass="20522">MIMFSTVSRKYAEALFSVIQDKSTSSLDFWSSVLDDTTKIISNSDVAQFISHPVVDKLEKLKVLKSLLSPEVPRMFFNLLELLIERNNLLMLPDISEQFSKLKNNYEGVGIAKIFTAFSLSTDQVKNLIAKLESRTRLKLIPKVLVDESLICGVKIFIEDKVFDISVKNSLSKMQEILTTL</sequence>
<dbReference type="GO" id="GO:0046933">
    <property type="term" value="F:proton-transporting ATP synthase activity, rotational mechanism"/>
    <property type="evidence" value="ECO:0007669"/>
    <property type="project" value="UniProtKB-UniRule"/>
</dbReference>
<dbReference type="NCBIfam" id="TIGR01145">
    <property type="entry name" value="ATP_synt_delta"/>
    <property type="match status" value="1"/>
</dbReference>
<dbReference type="Pfam" id="PF00213">
    <property type="entry name" value="OSCP"/>
    <property type="match status" value="1"/>
</dbReference>
<keyword evidence="3 8" id="KW-0375">Hydrogen ion transport</keyword>
<evidence type="ECO:0000256" key="3">
    <source>
        <dbReference type="ARBA" id="ARBA00022781"/>
    </source>
</evidence>
<keyword evidence="5 8" id="KW-0472">Membrane</keyword>
<dbReference type="RefSeq" id="WP_015396768.1">
    <property type="nucleotide sequence ID" value="NC_020299.1"/>
</dbReference>
<comment type="subcellular location">
    <subcellularLocation>
        <location evidence="8">Cell membrane</location>
        <topology evidence="8">Peripheral membrane protein</topology>
    </subcellularLocation>
    <subcellularLocation>
        <location evidence="1">Membrane</location>
    </subcellularLocation>
</comment>
<dbReference type="GO" id="GO:0016787">
    <property type="term" value="F:hydrolase activity"/>
    <property type="evidence" value="ECO:0007669"/>
    <property type="project" value="UniProtKB-KW"/>
</dbReference>
<evidence type="ECO:0000256" key="6">
    <source>
        <dbReference type="ARBA" id="ARBA00023196"/>
    </source>
</evidence>
<proteinExistence type="inferred from homology"/>
<comment type="similarity">
    <text evidence="8">Belongs to the ATPase delta chain family.</text>
</comment>
<dbReference type="InterPro" id="IPR026015">
    <property type="entry name" value="ATP_synth_OSCP/delta_N_sf"/>
</dbReference>
<dbReference type="Gene3D" id="1.10.520.20">
    <property type="entry name" value="N-terminal domain of the delta subunit of the F1F0-ATP synthase"/>
    <property type="match status" value="1"/>
</dbReference>
<gene>
    <name evidence="8" type="primary">atpH</name>
    <name evidence="9" type="ORF">CONE_0262</name>
</gene>
<comment type="function">
    <text evidence="8">This protein is part of the stalk that links CF(0) to CF(1). It either transmits conformational changes from CF(0) to CF(1) or is implicated in proton conduction.</text>
</comment>
<evidence type="ECO:0000256" key="4">
    <source>
        <dbReference type="ARBA" id="ARBA00023065"/>
    </source>
</evidence>
<organism evidence="9 10">
    <name type="scientific">Candidatus Kinetoplastidibacterium stringomonadis TCC290E</name>
    <dbReference type="NCBI Taxonomy" id="1208920"/>
    <lineage>
        <taxon>Bacteria</taxon>
        <taxon>Pseudomonadati</taxon>
        <taxon>Pseudomonadota</taxon>
        <taxon>Betaproteobacteria</taxon>
        <taxon>Candidatus Kinetoplastidibacterium</taxon>
    </lineage>
</organism>
<dbReference type="PATRIC" id="fig|1208920.3.peg.51"/>
<keyword evidence="9" id="KW-0378">Hydrolase</keyword>
<dbReference type="HAMAP" id="MF_01416">
    <property type="entry name" value="ATP_synth_delta_bact"/>
    <property type="match status" value="1"/>
</dbReference>
<dbReference type="PANTHER" id="PTHR11910">
    <property type="entry name" value="ATP SYNTHASE DELTA CHAIN"/>
    <property type="match status" value="1"/>
</dbReference>
<evidence type="ECO:0000256" key="8">
    <source>
        <dbReference type="HAMAP-Rule" id="MF_01416"/>
    </source>
</evidence>
<dbReference type="Proteomes" id="UP000011541">
    <property type="component" value="Chromosome"/>
</dbReference>
<keyword evidence="6 8" id="KW-0139">CF(1)</keyword>
<dbReference type="STRING" id="1208920.CONE_0262"/>
<dbReference type="SUPFAM" id="SSF47928">
    <property type="entry name" value="N-terminal domain of the delta subunit of the F1F0-ATP synthase"/>
    <property type="match status" value="1"/>
</dbReference>
<keyword evidence="8" id="KW-1003">Cell membrane</keyword>
<keyword evidence="7 8" id="KW-0066">ATP synthesis</keyword>
<accession>M1M7R2</accession>
<reference evidence="9 10" key="1">
    <citation type="journal article" date="2013" name="Genome Biol. Evol.">
        <title>Genome evolution and phylogenomic analysis of candidatus kinetoplastibacterium, the betaproteobacterial endosymbionts of strigomonas and angomonas.</title>
        <authorList>
            <person name="Alves J.M."/>
            <person name="Serrano M.G."/>
            <person name="Maia da Silva F."/>
            <person name="Voegtly L.J."/>
            <person name="Matveyev A.V."/>
            <person name="Teixeira M.M."/>
            <person name="Camargo E.P."/>
            <person name="Buck G.A."/>
        </authorList>
    </citation>
    <scope>NUCLEOTIDE SEQUENCE [LARGE SCALE GENOMIC DNA]</scope>
    <source>
        <strain evidence="9 10">TCC290E</strain>
    </source>
</reference>
<dbReference type="AlphaFoldDB" id="M1M7R2"/>
<comment type="function">
    <text evidence="8">F(1)F(0) ATP synthase produces ATP from ADP in the presence of a proton or sodium gradient. F-type ATPases consist of two structural domains, F(1) containing the extramembraneous catalytic core and F(0) containing the membrane proton channel, linked together by a central stalk and a peripheral stalk. During catalysis, ATP synthesis in the catalytic domain of F(1) is coupled via a rotary mechanism of the central stalk subunits to proton translocation.</text>
</comment>
<protein>
    <recommendedName>
        <fullName evidence="8">ATP synthase subunit delta</fullName>
    </recommendedName>
    <alternativeName>
        <fullName evidence="8">ATP synthase F(1) sector subunit delta</fullName>
    </alternativeName>
    <alternativeName>
        <fullName evidence="8">F-type ATPase subunit delta</fullName>
        <shortName evidence="8">F-ATPase subunit delta</shortName>
    </alternativeName>
</protein>
<dbReference type="NCBIfam" id="NF004402">
    <property type="entry name" value="PRK05758.2-2"/>
    <property type="match status" value="1"/>
</dbReference>
<keyword evidence="10" id="KW-1185">Reference proteome</keyword>
<evidence type="ECO:0000256" key="1">
    <source>
        <dbReference type="ARBA" id="ARBA00004370"/>
    </source>
</evidence>